<dbReference type="PROSITE" id="PS50975">
    <property type="entry name" value="ATP_GRASP"/>
    <property type="match status" value="1"/>
</dbReference>
<dbReference type="InterPro" id="IPR005481">
    <property type="entry name" value="BC-like_N"/>
</dbReference>
<evidence type="ECO:0000259" key="7">
    <source>
        <dbReference type="PROSITE" id="PS50968"/>
    </source>
</evidence>
<dbReference type="InterPro" id="IPR005482">
    <property type="entry name" value="Biotin_COase_C"/>
</dbReference>
<dbReference type="GO" id="GO:0005524">
    <property type="term" value="F:ATP binding"/>
    <property type="evidence" value="ECO:0007669"/>
    <property type="project" value="UniProtKB-UniRule"/>
</dbReference>
<dbReference type="PANTHER" id="PTHR18866:SF127">
    <property type="match status" value="1"/>
</dbReference>
<dbReference type="InterPro" id="IPR016185">
    <property type="entry name" value="PreATP-grasp_dom_sf"/>
</dbReference>
<organism evidence="10 11">
    <name type="scientific">SAR86 cluster bacterium</name>
    <dbReference type="NCBI Taxonomy" id="2030880"/>
    <lineage>
        <taxon>Bacteria</taxon>
        <taxon>Pseudomonadati</taxon>
        <taxon>Pseudomonadota</taxon>
        <taxon>Gammaproteobacteria</taxon>
        <taxon>SAR86 cluster</taxon>
    </lineage>
</organism>
<keyword evidence="3 6" id="KW-0547">Nucleotide-binding</keyword>
<dbReference type="PROSITE" id="PS00866">
    <property type="entry name" value="CPSASE_1"/>
    <property type="match status" value="1"/>
</dbReference>
<dbReference type="Gene3D" id="3.30.470.20">
    <property type="entry name" value="ATP-grasp fold, B domain"/>
    <property type="match status" value="1"/>
</dbReference>
<evidence type="ECO:0000256" key="4">
    <source>
        <dbReference type="ARBA" id="ARBA00022840"/>
    </source>
</evidence>
<dbReference type="SUPFAM" id="SSF52440">
    <property type="entry name" value="PreATP-grasp domain"/>
    <property type="match status" value="1"/>
</dbReference>
<keyword evidence="4 6" id="KW-0067">ATP-binding</keyword>
<keyword evidence="11" id="KW-1185">Reference proteome</keyword>
<dbReference type="GO" id="GO:0046872">
    <property type="term" value="F:metal ion binding"/>
    <property type="evidence" value="ECO:0007669"/>
    <property type="project" value="InterPro"/>
</dbReference>
<comment type="cofactor">
    <cofactor evidence="1">
        <name>biotin</name>
        <dbReference type="ChEBI" id="CHEBI:57586"/>
    </cofactor>
</comment>
<evidence type="ECO:0000256" key="3">
    <source>
        <dbReference type="ARBA" id="ARBA00022741"/>
    </source>
</evidence>
<evidence type="ECO:0000256" key="6">
    <source>
        <dbReference type="PROSITE-ProRule" id="PRU00409"/>
    </source>
</evidence>
<dbReference type="Pfam" id="PF02785">
    <property type="entry name" value="Biotin_carb_C"/>
    <property type="match status" value="1"/>
</dbReference>
<dbReference type="InterPro" id="IPR005479">
    <property type="entry name" value="CPAse_ATP-bd"/>
</dbReference>
<dbReference type="FunFam" id="3.30.1490.20:FF:000003">
    <property type="entry name" value="acetyl-CoA carboxylase isoform X1"/>
    <property type="match status" value="1"/>
</dbReference>
<dbReference type="InterPro" id="IPR011761">
    <property type="entry name" value="ATP-grasp"/>
</dbReference>
<dbReference type="PANTHER" id="PTHR18866">
    <property type="entry name" value="CARBOXYLASE:PYRUVATE/ACETYL-COA/PROPIONYL-COA CARBOXYLASE"/>
    <property type="match status" value="1"/>
</dbReference>
<dbReference type="PROSITE" id="PS50979">
    <property type="entry name" value="BC"/>
    <property type="match status" value="1"/>
</dbReference>
<dbReference type="CDD" id="cd06850">
    <property type="entry name" value="biotinyl_domain"/>
    <property type="match status" value="1"/>
</dbReference>
<dbReference type="AlphaFoldDB" id="A0A9Q8TYW4"/>
<feature type="domain" description="ATP-grasp" evidence="8">
    <location>
        <begin position="105"/>
        <end position="306"/>
    </location>
</feature>
<dbReference type="Pfam" id="PF02786">
    <property type="entry name" value="CPSase_L_D2"/>
    <property type="match status" value="1"/>
</dbReference>
<proteinExistence type="predicted"/>
<dbReference type="PROSITE" id="PS50968">
    <property type="entry name" value="BIOTINYL_LIPOYL"/>
    <property type="match status" value="1"/>
</dbReference>
<evidence type="ECO:0000313" key="11">
    <source>
        <dbReference type="Proteomes" id="UP001056381"/>
    </source>
</evidence>
<dbReference type="InterPro" id="IPR001882">
    <property type="entry name" value="Biotin_BS"/>
</dbReference>
<evidence type="ECO:0000256" key="5">
    <source>
        <dbReference type="ARBA" id="ARBA00023267"/>
    </source>
</evidence>
<gene>
    <name evidence="10" type="ORF">M9B40_03570</name>
</gene>
<feature type="domain" description="Lipoyl-binding" evidence="7">
    <location>
        <begin position="564"/>
        <end position="645"/>
    </location>
</feature>
<dbReference type="InterPro" id="IPR011053">
    <property type="entry name" value="Single_hybrid_motif"/>
</dbReference>
<dbReference type="InterPro" id="IPR000089">
    <property type="entry name" value="Biotin_lipoyl"/>
</dbReference>
<name>A0A9Q8TYW4_9GAMM</name>
<dbReference type="SUPFAM" id="SSF51230">
    <property type="entry name" value="Single hybrid motif"/>
    <property type="match status" value="1"/>
</dbReference>
<sequence length="645" mass="72478">MKLKKILVANRGEIALRIIKTIKEMGLEAVAMYVEIDKNSVYVQNSDHAFKLDNGYMDQDEIINKAKQFNVDAIHPGYGFLSENAEFCKKVKNEKIVWIGPDAETIELMGDKINSKNFCVKQNIPTLSKTSKLSDAKKIGYPILVKASAGGGGKGMRVVNSPKELDDSVAAAKREAKSSFGDNRVFLEKFIEKSRHIEVQVLGDNFGNVIHLGERECSIQRRHQKIIEESPSLRLTEDLRQNITSTAVELAKKLNYKSAGTVEFIFDENTNEFWFLEVNTRLQVEHPVTEMVTGIDLVKEQIKVASGKRLSFQQSDIVFKGHAIEARLYAENPNNDFLPETGTVANLSFSSSANIRWDSGIKKGDKVTPDFDPMLAKVISFSETREESANILSKELKSIHLPGVVTNKDFLIGCLENKSFLRGKTTSDFIEREYKKLFPLKDKGNIDRCMKATVAWLQFYQKTNNSNLNFLPRNWTNGILPKSTLSFQLNDEEYIFKYSNTENFLEIYREHFERISLSKIEMIEVSENLIICEIDGTILNASITKFGENISINSGQGDLILRILPTFNDPNEVVTEGSLTAPMPGKIIKINAKLNKSVKAGETLLILEAMKMEHAVKAVSDGKISEMYVKTGDQVESGANLLKID</sequence>
<dbReference type="GO" id="GO:0016874">
    <property type="term" value="F:ligase activity"/>
    <property type="evidence" value="ECO:0007669"/>
    <property type="project" value="UniProtKB-KW"/>
</dbReference>
<dbReference type="InterPro" id="IPR011764">
    <property type="entry name" value="Biotin_carboxylation_dom"/>
</dbReference>
<dbReference type="SUPFAM" id="SSF51246">
    <property type="entry name" value="Rudiment single hybrid motif"/>
    <property type="match status" value="1"/>
</dbReference>
<dbReference type="Proteomes" id="UP001056381">
    <property type="component" value="Chromosome"/>
</dbReference>
<evidence type="ECO:0000259" key="9">
    <source>
        <dbReference type="PROSITE" id="PS50979"/>
    </source>
</evidence>
<keyword evidence="5" id="KW-0092">Biotin</keyword>
<dbReference type="InterPro" id="IPR050856">
    <property type="entry name" value="Biotin_carboxylase_complex"/>
</dbReference>
<dbReference type="PROSITE" id="PS00188">
    <property type="entry name" value="BIOTIN"/>
    <property type="match status" value="1"/>
</dbReference>
<dbReference type="Pfam" id="PF00289">
    <property type="entry name" value="Biotin_carb_N"/>
    <property type="match status" value="1"/>
</dbReference>
<dbReference type="InterPro" id="IPR011054">
    <property type="entry name" value="Rudment_hybrid_motif"/>
</dbReference>
<dbReference type="FunFam" id="2.40.50.100:FF:000003">
    <property type="entry name" value="Acetyl-CoA carboxylase biotin carboxyl carrier protein"/>
    <property type="match status" value="1"/>
</dbReference>
<evidence type="ECO:0000259" key="8">
    <source>
        <dbReference type="PROSITE" id="PS50975"/>
    </source>
</evidence>
<dbReference type="PROSITE" id="PS00867">
    <property type="entry name" value="CPSASE_2"/>
    <property type="match status" value="1"/>
</dbReference>
<feature type="domain" description="Biotin carboxylation" evidence="9">
    <location>
        <begin position="2"/>
        <end position="435"/>
    </location>
</feature>
<dbReference type="Gene3D" id="2.40.50.100">
    <property type="match status" value="1"/>
</dbReference>
<evidence type="ECO:0000313" key="10">
    <source>
        <dbReference type="EMBL" id="URQ62817.1"/>
    </source>
</evidence>
<keyword evidence="2" id="KW-0436">Ligase</keyword>
<dbReference type="Pfam" id="PF00364">
    <property type="entry name" value="Biotin_lipoyl"/>
    <property type="match status" value="1"/>
</dbReference>
<accession>A0A9Q8TYW4</accession>
<dbReference type="EMBL" id="CP097966">
    <property type="protein sequence ID" value="URQ62817.1"/>
    <property type="molecule type" value="Genomic_DNA"/>
</dbReference>
<reference evidence="10" key="1">
    <citation type="submission" date="2022-05" db="EMBL/GenBank/DDBJ databases">
        <title>Single-amplified genomics reveal most streamlined microbe among free-living bacteria.</title>
        <authorList>
            <person name="Roda-Garcia J."/>
            <person name="Haro-Moreno J.M."/>
            <person name="Rodriguez-Valera F."/>
            <person name="Almagro-Moreno S."/>
            <person name="Lopez-Perez M."/>
        </authorList>
    </citation>
    <scope>NUCLEOTIDE SEQUENCE</scope>
    <source>
        <strain evidence="10">TMED112-D2-2</strain>
    </source>
</reference>
<protein>
    <submittedName>
        <fullName evidence="10">ATP-grasp domain-containing protein</fullName>
    </submittedName>
</protein>
<evidence type="ECO:0000256" key="1">
    <source>
        <dbReference type="ARBA" id="ARBA00001953"/>
    </source>
</evidence>
<dbReference type="SMART" id="SM00878">
    <property type="entry name" value="Biotin_carb_C"/>
    <property type="match status" value="1"/>
</dbReference>
<dbReference type="SUPFAM" id="SSF56059">
    <property type="entry name" value="Glutathione synthetase ATP-binding domain-like"/>
    <property type="match status" value="1"/>
</dbReference>
<evidence type="ECO:0000256" key="2">
    <source>
        <dbReference type="ARBA" id="ARBA00022598"/>
    </source>
</evidence>